<organism evidence="4 5">
    <name type="scientific">Vitis vinifera</name>
    <name type="common">Grape</name>
    <dbReference type="NCBI Taxonomy" id="29760"/>
    <lineage>
        <taxon>Eukaryota</taxon>
        <taxon>Viridiplantae</taxon>
        <taxon>Streptophyta</taxon>
        <taxon>Embryophyta</taxon>
        <taxon>Tracheophyta</taxon>
        <taxon>Spermatophyta</taxon>
        <taxon>Magnoliopsida</taxon>
        <taxon>eudicotyledons</taxon>
        <taxon>Gunneridae</taxon>
        <taxon>Pentapetalae</taxon>
        <taxon>rosids</taxon>
        <taxon>Vitales</taxon>
        <taxon>Vitaceae</taxon>
        <taxon>Viteae</taxon>
        <taxon>Vitis</taxon>
    </lineage>
</organism>
<dbReference type="Gene3D" id="3.30.1440.10">
    <property type="match status" value="1"/>
</dbReference>
<evidence type="ECO:0000256" key="2">
    <source>
        <dbReference type="ARBA" id="ARBA00022801"/>
    </source>
</evidence>
<dbReference type="InterPro" id="IPR000407">
    <property type="entry name" value="GDA1_CD39_NTPase"/>
</dbReference>
<evidence type="ECO:0000256" key="3">
    <source>
        <dbReference type="SAM" id="MobiDB-lite"/>
    </source>
</evidence>
<comment type="similarity">
    <text evidence="1">Belongs to the GDA1/CD39 NTPase family.</text>
</comment>
<evidence type="ECO:0000256" key="1">
    <source>
        <dbReference type="ARBA" id="ARBA00009283"/>
    </source>
</evidence>
<evidence type="ECO:0000313" key="5">
    <source>
        <dbReference type="Proteomes" id="UP001227230"/>
    </source>
</evidence>
<dbReference type="Pfam" id="PF01150">
    <property type="entry name" value="GDA1_CD39"/>
    <property type="match status" value="1"/>
</dbReference>
<dbReference type="Gene3D" id="3.30.420.40">
    <property type="match status" value="1"/>
</dbReference>
<sequence>MEPQKDVESLLLLLDKAENVVPVDLHRKTPVKVGATAGLRALGIDASNRILQAVKNFLKVKSTLKSKPEWVTVLDGMQEASGFFEILGIEGAEVGMPSDEFERSSGNEENTVMLPKVSLGTVEEQDAFGGIREGRNSQFTAGYYSTASLQHSLPMVSEKKLSNPMRDIKAQKLVLNISIGESGDRLTRAAKEALASLRQEIGSQQSRQPVVPDEMSYDSLAPPPPPPVLIVPQALPYLLHGHLRSPHLQ</sequence>
<dbReference type="PANTHER" id="PTHR11782">
    <property type="entry name" value="ADENOSINE/GUANOSINE DIPHOSPHATASE"/>
    <property type="match status" value="1"/>
</dbReference>
<proteinExistence type="inferred from homology"/>
<dbReference type="EMBL" id="CP126664">
    <property type="protein sequence ID" value="WKA09059.1"/>
    <property type="molecule type" value="Genomic_DNA"/>
</dbReference>
<dbReference type="Proteomes" id="UP001227230">
    <property type="component" value="Chromosome 17"/>
</dbReference>
<gene>
    <name evidence="4" type="ORF">VitviT2T_026737</name>
</gene>
<reference evidence="4 5" key="1">
    <citation type="journal article" date="2023" name="Hortic Res">
        <title>The complete reference genome for grapevine (Vitis vinifera L.) genetics and breeding.</title>
        <authorList>
            <person name="Shi X."/>
            <person name="Cao S."/>
            <person name="Wang X."/>
            <person name="Huang S."/>
            <person name="Wang Y."/>
            <person name="Liu Z."/>
            <person name="Liu W."/>
            <person name="Leng X."/>
            <person name="Peng Y."/>
            <person name="Wang N."/>
            <person name="Wang Y."/>
            <person name="Ma Z."/>
            <person name="Xu X."/>
            <person name="Zhang F."/>
            <person name="Xue H."/>
            <person name="Zhong H."/>
            <person name="Wang Y."/>
            <person name="Zhang K."/>
            <person name="Velt A."/>
            <person name="Avia K."/>
            <person name="Holtgrawe D."/>
            <person name="Grimplet J."/>
            <person name="Matus J.T."/>
            <person name="Ware D."/>
            <person name="Wu X."/>
            <person name="Wang H."/>
            <person name="Liu C."/>
            <person name="Fang Y."/>
            <person name="Rustenholz C."/>
            <person name="Cheng Z."/>
            <person name="Xiao H."/>
            <person name="Zhou Y."/>
        </authorList>
    </citation>
    <scope>NUCLEOTIDE SEQUENCE [LARGE SCALE GENOMIC DNA]</scope>
    <source>
        <strain evidence="5">cv. Pinot noir / PN40024</strain>
        <tissue evidence="4">Leaf</tissue>
    </source>
</reference>
<evidence type="ECO:0000313" key="4">
    <source>
        <dbReference type="EMBL" id="WKA09059.1"/>
    </source>
</evidence>
<accession>A0ABY9DQN6</accession>
<keyword evidence="2" id="KW-0378">Hydrolase</keyword>
<protein>
    <submittedName>
        <fullName evidence="4">Uncharacterized protein</fullName>
    </submittedName>
</protein>
<dbReference type="PANTHER" id="PTHR11782:SF83">
    <property type="entry name" value="GUANOSINE-DIPHOSPHATASE"/>
    <property type="match status" value="1"/>
</dbReference>
<feature type="region of interest" description="Disordered" evidence="3">
    <location>
        <begin position="200"/>
        <end position="224"/>
    </location>
</feature>
<keyword evidence="5" id="KW-1185">Reference proteome</keyword>
<name>A0ABY9DQN6_VITVI</name>
<dbReference type="InterPro" id="IPR022803">
    <property type="entry name" value="Ribosomal_uL5_dom_sf"/>
</dbReference>